<evidence type="ECO:0000313" key="6">
    <source>
        <dbReference type="EMBL" id="KZS97262.1"/>
    </source>
</evidence>
<dbReference type="EMBL" id="KV419397">
    <property type="protein sequence ID" value="KZS97262.1"/>
    <property type="molecule type" value="Genomic_DNA"/>
</dbReference>
<evidence type="ECO:0008006" key="8">
    <source>
        <dbReference type="Google" id="ProtNLM"/>
    </source>
</evidence>
<dbReference type="InterPro" id="IPR017853">
    <property type="entry name" value="GH"/>
</dbReference>
<dbReference type="STRING" id="1314777.A0A164YV03"/>
<sequence length="823" mass="90059">MPYIGPGDVHPGSIFLPSHAMTPSPTPSRSSHHSHISHHHHQHHEHTTDAHHLDTDSDADLESSKEIFDIFPSLSPQTDIRRINLENYLLTFSLDHGTPGQISSIELGPLGKEVRSVVRLTREKLFWLSPRVGTREEGLSADLDTQILILQLDSSASSSNVHGNGTKVAVILPLTEPEYMGTLRGSPSSNVEGGIVARFERDVLHEGPGEDSEPLYAKLIISFSPSPHLAIRNAIDSARLAAGTETNSSVLDSERSIFSDGLTYCTWNSLQPPVGCTTTQLFKTLDHFNALSIYPSTLLIDDGWQDVHDLKLQSFDSRHEFLDGMKDLGEVVRRAKEGGVLNVGVWHTIGGYWQGVDPLRFKDEYKLIKVTKDGYPGPAEPEGFSYYLPHPSDVGRFFSDYYARLAAHGITFTKCDNVASLDSLLTAHTVSFSPSSSSNPAETIGEQLSIPSIRVAYKEAILSAAARHFGNADRGRVIWCMEMSPRVLMGREVGLKDGSSRYVCRNSDDYYPNEPDSHRYHIFTNAVNTLFTSHLNIIPDLDMFQSHPYIPPNHTTPSHTADTNQASYHAAFRAFGTGPITITDVAGHTDPSIVNKLIGKALGSERSVALQAGSSPWINGDIFDGDLLGGGSGKALRIFSRASSPGLYGGLIGYWNVRSGNGRVEDSISLDDIREIIDVSHDTELGRYAIWSHRSSRLFVADFTTTIPTITPSTPSLLSLSLAPFEFEILTISAVEEGVASLGLLDKYNPLAGILSNQWSGSLHRIEMKCLGRAGFYVDGKPPQLVKVGGKDAEYELTKEGAGHFVVVELDEECRGLAVIIEV</sequence>
<name>A0A164YV03_9AGAM</name>
<dbReference type="Gene3D" id="3.20.20.70">
    <property type="entry name" value="Aldolase class I"/>
    <property type="match status" value="1"/>
</dbReference>
<dbReference type="Pfam" id="PF05691">
    <property type="entry name" value="Raffinose_syn"/>
    <property type="match status" value="2"/>
</dbReference>
<comment type="similarity">
    <text evidence="2">Belongs to the glycosyl hydrolases 36 family.</text>
</comment>
<dbReference type="GO" id="GO:0047274">
    <property type="term" value="F:galactinol-sucrose galactosyltransferase activity"/>
    <property type="evidence" value="ECO:0007669"/>
    <property type="project" value="UniProtKB-EC"/>
</dbReference>
<dbReference type="InterPro" id="IPR013785">
    <property type="entry name" value="Aldolase_TIM"/>
</dbReference>
<comment type="catalytic activity">
    <reaction evidence="1">
        <text>Hydrolysis of terminal, non-reducing alpha-D-galactose residues in alpha-D-galactosides, including galactose oligosaccharides, galactomannans and galactolipids.</text>
        <dbReference type="EC" id="3.2.1.22"/>
    </reaction>
</comment>
<proteinExistence type="inferred from homology"/>
<keyword evidence="7" id="KW-1185">Reference proteome</keyword>
<comment type="catalytic activity">
    <reaction evidence="4">
        <text>alpha-D-galactosyl-(1-&gt;3)-1D-myo-inositol + sucrose = raffinose + myo-inositol</text>
        <dbReference type="Rhea" id="RHEA:20161"/>
        <dbReference type="ChEBI" id="CHEBI:16634"/>
        <dbReference type="ChEBI" id="CHEBI:17268"/>
        <dbReference type="ChEBI" id="CHEBI:17505"/>
        <dbReference type="ChEBI" id="CHEBI:17992"/>
        <dbReference type="EC" id="2.4.1.82"/>
    </reaction>
</comment>
<feature type="region of interest" description="Disordered" evidence="5">
    <location>
        <begin position="14"/>
        <end position="58"/>
    </location>
</feature>
<evidence type="ECO:0000313" key="7">
    <source>
        <dbReference type="Proteomes" id="UP000076722"/>
    </source>
</evidence>
<gene>
    <name evidence="6" type="ORF">SISNIDRAFT_482192</name>
</gene>
<accession>A0A164YV03</accession>
<evidence type="ECO:0000256" key="1">
    <source>
        <dbReference type="ARBA" id="ARBA00001255"/>
    </source>
</evidence>
<dbReference type="GO" id="GO:0004557">
    <property type="term" value="F:alpha-galactosidase activity"/>
    <property type="evidence" value="ECO:0007669"/>
    <property type="project" value="UniProtKB-EC"/>
</dbReference>
<feature type="compositionally biased region" description="Basic and acidic residues" evidence="5">
    <location>
        <begin position="45"/>
        <end position="55"/>
    </location>
</feature>
<protein>
    <recommendedName>
        <fullName evidence="8">Alpha-galactosidase</fullName>
    </recommendedName>
</protein>
<evidence type="ECO:0000256" key="2">
    <source>
        <dbReference type="ARBA" id="ARBA00007240"/>
    </source>
</evidence>
<feature type="compositionally biased region" description="Basic residues" evidence="5">
    <location>
        <begin position="30"/>
        <end position="44"/>
    </location>
</feature>
<evidence type="ECO:0000256" key="5">
    <source>
        <dbReference type="SAM" id="MobiDB-lite"/>
    </source>
</evidence>
<reference evidence="6 7" key="1">
    <citation type="journal article" date="2016" name="Mol. Biol. Evol.">
        <title>Comparative Genomics of Early-Diverging Mushroom-Forming Fungi Provides Insights into the Origins of Lignocellulose Decay Capabilities.</title>
        <authorList>
            <person name="Nagy L.G."/>
            <person name="Riley R."/>
            <person name="Tritt A."/>
            <person name="Adam C."/>
            <person name="Daum C."/>
            <person name="Floudas D."/>
            <person name="Sun H."/>
            <person name="Yadav J.S."/>
            <person name="Pangilinan J."/>
            <person name="Larsson K.H."/>
            <person name="Matsuura K."/>
            <person name="Barry K."/>
            <person name="Labutti K."/>
            <person name="Kuo R."/>
            <person name="Ohm R.A."/>
            <person name="Bhattacharya S.S."/>
            <person name="Shirouzu T."/>
            <person name="Yoshinaga Y."/>
            <person name="Martin F.M."/>
            <person name="Grigoriev I.V."/>
            <person name="Hibbett D.S."/>
        </authorList>
    </citation>
    <scope>NUCLEOTIDE SEQUENCE [LARGE SCALE GENOMIC DNA]</scope>
    <source>
        <strain evidence="6 7">HHB9708</strain>
    </source>
</reference>
<dbReference type="PANTHER" id="PTHR31268">
    <property type="match status" value="1"/>
</dbReference>
<dbReference type="OrthoDB" id="4664297at2759"/>
<evidence type="ECO:0000256" key="3">
    <source>
        <dbReference type="ARBA" id="ARBA00023277"/>
    </source>
</evidence>
<dbReference type="SUPFAM" id="SSF51445">
    <property type="entry name" value="(Trans)glycosidases"/>
    <property type="match status" value="1"/>
</dbReference>
<dbReference type="Proteomes" id="UP000076722">
    <property type="component" value="Unassembled WGS sequence"/>
</dbReference>
<dbReference type="PANTHER" id="PTHR31268:SF32">
    <property type="entry name" value="GALACTINOL--SUCROSE GALACTOSYLTRANSFERASE 2-RELATED"/>
    <property type="match status" value="1"/>
</dbReference>
<evidence type="ECO:0000256" key="4">
    <source>
        <dbReference type="ARBA" id="ARBA00049426"/>
    </source>
</evidence>
<keyword evidence="3" id="KW-0119">Carbohydrate metabolism</keyword>
<organism evidence="6 7">
    <name type="scientific">Sistotremastrum niveocremeum HHB9708</name>
    <dbReference type="NCBI Taxonomy" id="1314777"/>
    <lineage>
        <taxon>Eukaryota</taxon>
        <taxon>Fungi</taxon>
        <taxon>Dikarya</taxon>
        <taxon>Basidiomycota</taxon>
        <taxon>Agaricomycotina</taxon>
        <taxon>Agaricomycetes</taxon>
        <taxon>Sistotremastrales</taxon>
        <taxon>Sistotremastraceae</taxon>
        <taxon>Sertulicium</taxon>
        <taxon>Sertulicium niveocremeum</taxon>
    </lineage>
</organism>
<dbReference type="InterPro" id="IPR008811">
    <property type="entry name" value="Glycosyl_hydrolases_36"/>
</dbReference>
<dbReference type="AlphaFoldDB" id="A0A164YV03"/>